<dbReference type="PANTHER" id="PTHR43308:SF5">
    <property type="entry name" value="S-LAYER PROTEIN _ PEPTIDOGLYCAN ENDO-BETA-N-ACETYLGLUCOSAMINIDASE"/>
    <property type="match status" value="1"/>
</dbReference>
<proteinExistence type="predicted"/>
<keyword evidence="6" id="KW-1185">Reference proteome</keyword>
<dbReference type="EMBL" id="CAKMAB010000010">
    <property type="protein sequence ID" value="CAH1056253.1"/>
    <property type="molecule type" value="Genomic_DNA"/>
</dbReference>
<dbReference type="Pfam" id="PF00395">
    <property type="entry name" value="SLH"/>
    <property type="match status" value="3"/>
</dbReference>
<feature type="domain" description="SLH" evidence="4">
    <location>
        <begin position="1716"/>
        <end position="1779"/>
    </location>
</feature>
<dbReference type="Pfam" id="PF12733">
    <property type="entry name" value="Cadherin-like"/>
    <property type="match status" value="2"/>
</dbReference>
<organism evidence="5 6">
    <name type="scientific">Paenibacillus pseudetheri</name>
    <dbReference type="NCBI Taxonomy" id="2897682"/>
    <lineage>
        <taxon>Bacteria</taxon>
        <taxon>Bacillati</taxon>
        <taxon>Bacillota</taxon>
        <taxon>Bacilli</taxon>
        <taxon>Bacillales</taxon>
        <taxon>Paenibacillaceae</taxon>
        <taxon>Paenibacillus</taxon>
    </lineage>
</organism>
<dbReference type="SUPFAM" id="SSF49785">
    <property type="entry name" value="Galactose-binding domain-like"/>
    <property type="match status" value="2"/>
</dbReference>
<feature type="compositionally biased region" description="Low complexity" evidence="1">
    <location>
        <begin position="1502"/>
        <end position="1521"/>
    </location>
</feature>
<dbReference type="InterPro" id="IPR053850">
    <property type="entry name" value="Glyco_hydro_123_N_2"/>
</dbReference>
<sequence length="1895" mass="208459">MFKRAMYTMICFMILLSTFFQVNAPSVHADSSNLDVWVVNALKSVYRTSTIPANPDNSIDLVSAKNEYESEQIAVRGTSDFKITGIEFSDLVSPGNTISNSNLSYHFEEYVLEDTVQPNQYRPDLVGTQIYPLSEIPDPLSNDTSINVAANSTQPILITNYVPADAVPGLYYGMVTVKSTLGDYQVPINVEVANAAIPPTSEANFVNYQWSMTNGFMIGGNPPEIVDDPLTQSSYDVGENYYGVETYSDEWFELMDNFAKTMTDYRQNMIWVRTDLLLNKKGTKMVSFKDGIPENIDWSLFDRYVQTFMDRGITHFANIHLIHALEQMPQSERPNNNNPQDPWKTSVPEFDSLPVTDAYLTNYLTALHDHLEEKGWLNGFTWYQHTKDEPNGASITNYMTYIARKIKEIVPDFKTLDADAAGTLMNETIKPYVDVWVPLTPVFQDKKNLYKAEQAAGKDLWVYTCDANPAPWLNRFWTQPILTGRLLFWNLSQEGVQGHLHWGWNVWYVPHYGDSTIVYPDKEHMTVKSSLRYEAQRDGLEEYELMHQLKQTNPGLAKRIADSAVNPSDPRKYTLDPEYISKLHNYLVKAAAGETVGDIPVPSSPYDGQDVPMTYMTDNATGEIIFGGEWFAKSRKYAYMGGVQGTLKADDELTYTFTGSGIDLIAEKNEGSGKIAVSIDDSAPVIIDLYEKVQLDSISVYSNHNLSAGKHTIKVVNLENKNLFVDGFRVSMYEGQKIYDGTLQSLELTNVPSVLFNKNNINYQAIIPSDVDVITITPTLADANGTLDINGQRYGSGQRLTFNIPTGKSKILIRSTASDGETTRLYTLNFLRGNVNQPTTNIARSYSAITATAARADSSGYGVSNMVDGSYGSMFASISGYTSIVPFPHEINLTWNQQMTFNTIVLATPSGLLQGITDIDVEATSDGTNWTTIAKRVPIQWFSSTDDNKMEYTYANIPTVNDALKLRLRVNDANHTYWGIYALYELELYNLPDNGEINPTADGSLSNITIPKVPSFTFDNSKTTYPVMIPNDVNTITITPTLSDEAGTLQVNGKNVANNTAQTFDIPFGKSVIHIRSTASDGTTTKLYTLNFLKGNEDGLGTNIARSYSEITATAEREGEDYSAKKMVDGIIYTMFASSRGYNTEHPFPHEINLTWEQPQTFNTIVMATTSGLIQGISNIDVQASTDGINFETIAQGVPIQWKSSKDDGVMEHTFANIPEVRDALKLRIQINDANYTTWGMYAMYELELYNLAENGEIGENRNTITASAGDNGTISPNGAVVVNKGDDQTFTFNPNNGYEIDKVLLDGTAVSVTGSVYTVANITADHTINVTFKQRVTDGENRNTITASAGDNGTISPNGAVVVNEGEDQTFTFHPNNGYEVDKVLLDGTAVTVTENVYTVANITADHTINVTFKQKETGGENSNTITASAGDNGTISPNGAVVVNEGEDQTFAFNPNNGYEIDKVLLDGTAVTVTGSVYTVTNITADHTINVTFKQKVTDGENSNPPTSGGNSSIPSTGGTVNGNTDAHILVVTTEDLISTASNGVVTIAAKDKEKIVFPANAAELLGHHQLVIQTGPFTLEVPAELLKQLTDKLSAEDKRNSTIELIMTHLSESDADNLLAIRQSSTHAIIKISGNVINFSLSIVGKDGKVTSLNSFDKPMTIRFKTDPSLNPKLTGIYYLADNGTLEYVRGTFINGEWVADIHHLSKYAMLEFKKLFTDVKSTHWAADAIEQLAAKQFIEGTSAAMFEPERSITRAEFTAMLVKALNLTSVGESKFTDVSKGAWYERAVSMAVKAGVVKGISTTSFNPDAKIKREEMVTMMMRAYVILKDVKLNGKTASSFTDESAVAAWALESVRAAAALHLINGREANKFVPGGITSRAEAAVLLNRVIQ</sequence>
<feature type="domain" description="F5/8 type C" evidence="3">
    <location>
        <begin position="1093"/>
        <end position="1252"/>
    </location>
</feature>
<comment type="caution">
    <text evidence="5">The sequence shown here is derived from an EMBL/GenBank/DDBJ whole genome shotgun (WGS) entry which is preliminary data.</text>
</comment>
<dbReference type="Pfam" id="PF18998">
    <property type="entry name" value="Flg_new_2"/>
    <property type="match status" value="3"/>
</dbReference>
<evidence type="ECO:0000313" key="5">
    <source>
        <dbReference type="EMBL" id="CAH1056253.1"/>
    </source>
</evidence>
<accession>A0ABN8FKP2</accession>
<feature type="domain" description="SLH" evidence="4">
    <location>
        <begin position="1841"/>
        <end position="1895"/>
    </location>
</feature>
<dbReference type="Proteomes" id="UP000838749">
    <property type="component" value="Unassembled WGS sequence"/>
</dbReference>
<dbReference type="Gene3D" id="2.60.120.260">
    <property type="entry name" value="Galactose-binding domain-like"/>
    <property type="match status" value="3"/>
</dbReference>
<dbReference type="InterPro" id="IPR051465">
    <property type="entry name" value="Cell_Envelope_Struct_Comp"/>
</dbReference>
<evidence type="ECO:0000259" key="3">
    <source>
        <dbReference type="PROSITE" id="PS50022"/>
    </source>
</evidence>
<evidence type="ECO:0000256" key="1">
    <source>
        <dbReference type="SAM" id="MobiDB-lite"/>
    </source>
</evidence>
<dbReference type="InterPro" id="IPR000421">
    <property type="entry name" value="FA58C"/>
</dbReference>
<feature type="domain" description="F5/8 type C" evidence="3">
    <location>
        <begin position="835"/>
        <end position="991"/>
    </location>
</feature>
<reference evidence="5" key="1">
    <citation type="submission" date="2021-12" db="EMBL/GenBank/DDBJ databases">
        <authorList>
            <person name="Criscuolo A."/>
        </authorList>
    </citation>
    <scope>NUCLEOTIDE SEQUENCE</scope>
    <source>
        <strain evidence="5">CIP111894</strain>
    </source>
</reference>
<evidence type="ECO:0000256" key="2">
    <source>
        <dbReference type="SAM" id="SignalP"/>
    </source>
</evidence>
<name>A0ABN8FKP2_9BACL</name>
<dbReference type="Pfam" id="PF22680">
    <property type="entry name" value="Glyco_hydro_123_N_2"/>
    <property type="match status" value="1"/>
</dbReference>
<gene>
    <name evidence="5" type="ORF">PAECIP111894_02406</name>
</gene>
<evidence type="ECO:0000259" key="4">
    <source>
        <dbReference type="PROSITE" id="PS51272"/>
    </source>
</evidence>
<feature type="region of interest" description="Disordered" evidence="1">
    <location>
        <begin position="1498"/>
        <end position="1522"/>
    </location>
</feature>
<evidence type="ECO:0008006" key="7">
    <source>
        <dbReference type="Google" id="ProtNLM"/>
    </source>
</evidence>
<dbReference type="RefSeq" id="WP_234534027.1">
    <property type="nucleotide sequence ID" value="NZ_CAKMAB010000010.1"/>
</dbReference>
<dbReference type="InterPro" id="IPR025883">
    <property type="entry name" value="Cadherin-like_domain"/>
</dbReference>
<dbReference type="Pfam" id="PF13320">
    <property type="entry name" value="GH123_cat"/>
    <property type="match status" value="1"/>
</dbReference>
<feature type="chain" id="PRO_5045233757" description="DUF4091 domain-containing protein" evidence="2">
    <location>
        <begin position="30"/>
        <end position="1895"/>
    </location>
</feature>
<feature type="domain" description="SLH" evidence="4">
    <location>
        <begin position="1780"/>
        <end position="1838"/>
    </location>
</feature>
<dbReference type="InterPro" id="IPR001119">
    <property type="entry name" value="SLH_dom"/>
</dbReference>
<dbReference type="PROSITE" id="PS51272">
    <property type="entry name" value="SLH"/>
    <property type="match status" value="3"/>
</dbReference>
<dbReference type="InterPro" id="IPR008979">
    <property type="entry name" value="Galactose-bd-like_sf"/>
</dbReference>
<dbReference type="PANTHER" id="PTHR43308">
    <property type="entry name" value="OUTER MEMBRANE PROTEIN ALPHA-RELATED"/>
    <property type="match status" value="1"/>
</dbReference>
<dbReference type="InterPro" id="IPR044060">
    <property type="entry name" value="Bacterial_rp_domain"/>
</dbReference>
<feature type="signal peptide" evidence="2">
    <location>
        <begin position="1"/>
        <end position="29"/>
    </location>
</feature>
<keyword evidence="2" id="KW-0732">Signal</keyword>
<dbReference type="PROSITE" id="PS50022">
    <property type="entry name" value="FA58C_3"/>
    <property type="match status" value="2"/>
</dbReference>
<protein>
    <recommendedName>
        <fullName evidence="7">DUF4091 domain-containing protein</fullName>
    </recommendedName>
</protein>
<dbReference type="InterPro" id="IPR025150">
    <property type="entry name" value="GH123_cat"/>
</dbReference>
<evidence type="ECO:0000313" key="6">
    <source>
        <dbReference type="Proteomes" id="UP000838749"/>
    </source>
</evidence>